<protein>
    <submittedName>
        <fullName evidence="1">Uncharacterized protein</fullName>
    </submittedName>
</protein>
<accession>A0ABV6V0H3</accession>
<name>A0ABV6V0H3_9ACTN</name>
<organism evidence="1 2">
    <name type="scientific">Streptacidiphilus cavernicola</name>
    <dbReference type="NCBI Taxonomy" id="3342716"/>
    <lineage>
        <taxon>Bacteria</taxon>
        <taxon>Bacillati</taxon>
        <taxon>Actinomycetota</taxon>
        <taxon>Actinomycetes</taxon>
        <taxon>Kitasatosporales</taxon>
        <taxon>Streptomycetaceae</taxon>
        <taxon>Streptacidiphilus</taxon>
    </lineage>
</organism>
<comment type="caution">
    <text evidence="1">The sequence shown here is derived from an EMBL/GenBank/DDBJ whole genome shotgun (WGS) entry which is preliminary data.</text>
</comment>
<reference evidence="1 2" key="1">
    <citation type="submission" date="2024-09" db="EMBL/GenBank/DDBJ databases">
        <authorList>
            <person name="Lee S.D."/>
        </authorList>
    </citation>
    <scope>NUCLEOTIDE SEQUENCE [LARGE SCALE GENOMIC DNA]</scope>
    <source>
        <strain evidence="1 2">N1-5</strain>
    </source>
</reference>
<keyword evidence="2" id="KW-1185">Reference proteome</keyword>
<gene>
    <name evidence="1" type="ORF">ACEZDJ_38635</name>
</gene>
<dbReference type="RefSeq" id="WP_198037527.1">
    <property type="nucleotide sequence ID" value="NZ_JBHEZZ010000040.1"/>
</dbReference>
<evidence type="ECO:0000313" key="1">
    <source>
        <dbReference type="EMBL" id="MFC1407217.1"/>
    </source>
</evidence>
<sequence length="49" mass="5403">MRFEIVRLSDTDGSTPEPLIADADTVRAMVEDAAATGERIYIRPHEQAS</sequence>
<dbReference type="Proteomes" id="UP001592528">
    <property type="component" value="Unassembled WGS sequence"/>
</dbReference>
<proteinExistence type="predicted"/>
<evidence type="ECO:0000313" key="2">
    <source>
        <dbReference type="Proteomes" id="UP001592528"/>
    </source>
</evidence>
<dbReference type="EMBL" id="JBHEZZ010000040">
    <property type="protein sequence ID" value="MFC1407217.1"/>
    <property type="molecule type" value="Genomic_DNA"/>
</dbReference>